<dbReference type="EMBL" id="CAQQ02144420">
    <property type="status" value="NOT_ANNOTATED_CDS"/>
    <property type="molecule type" value="Genomic_DNA"/>
</dbReference>
<evidence type="ECO:0000313" key="1">
    <source>
        <dbReference type="EnsemblMetazoa" id="MESCA004331-PA"/>
    </source>
</evidence>
<organism evidence="1 2">
    <name type="scientific">Megaselia scalaris</name>
    <name type="common">Humpbacked fly</name>
    <name type="synonym">Phora scalaris</name>
    <dbReference type="NCBI Taxonomy" id="36166"/>
    <lineage>
        <taxon>Eukaryota</taxon>
        <taxon>Metazoa</taxon>
        <taxon>Ecdysozoa</taxon>
        <taxon>Arthropoda</taxon>
        <taxon>Hexapoda</taxon>
        <taxon>Insecta</taxon>
        <taxon>Pterygota</taxon>
        <taxon>Neoptera</taxon>
        <taxon>Endopterygota</taxon>
        <taxon>Diptera</taxon>
        <taxon>Brachycera</taxon>
        <taxon>Muscomorpha</taxon>
        <taxon>Platypezoidea</taxon>
        <taxon>Phoridae</taxon>
        <taxon>Megaseliini</taxon>
        <taxon>Megaselia</taxon>
    </lineage>
</organism>
<dbReference type="AlphaFoldDB" id="T1GLD1"/>
<proteinExistence type="predicted"/>
<reference evidence="2" key="1">
    <citation type="submission" date="2013-02" db="EMBL/GenBank/DDBJ databases">
        <authorList>
            <person name="Hughes D."/>
        </authorList>
    </citation>
    <scope>NUCLEOTIDE SEQUENCE</scope>
    <source>
        <strain>Durham</strain>
        <strain evidence="2">NC isolate 2 -- Noor lab</strain>
    </source>
</reference>
<dbReference type="EnsemblMetazoa" id="MESCA004331-RA">
    <property type="protein sequence ID" value="MESCA004331-PA"/>
    <property type="gene ID" value="MESCA004331"/>
</dbReference>
<dbReference type="EMBL" id="CAQQ02144418">
    <property type="status" value="NOT_ANNOTATED_CDS"/>
    <property type="molecule type" value="Genomic_DNA"/>
</dbReference>
<dbReference type="Proteomes" id="UP000015102">
    <property type="component" value="Unassembled WGS sequence"/>
</dbReference>
<reference evidence="1" key="2">
    <citation type="submission" date="2015-06" db="UniProtKB">
        <authorList>
            <consortium name="EnsemblMetazoa"/>
        </authorList>
    </citation>
    <scope>IDENTIFICATION</scope>
</reference>
<keyword evidence="2" id="KW-1185">Reference proteome</keyword>
<protein>
    <submittedName>
        <fullName evidence="1">Uncharacterized protein</fullName>
    </submittedName>
</protein>
<dbReference type="EMBL" id="CAQQ02144419">
    <property type="status" value="NOT_ANNOTATED_CDS"/>
    <property type="molecule type" value="Genomic_DNA"/>
</dbReference>
<accession>T1GLD1</accession>
<name>T1GLD1_MEGSC</name>
<dbReference type="HOGENOM" id="CLU_2673928_0_0_1"/>
<sequence>MEIAGLEKQTGPRVADGGTLISLYRGGSIQDLRRIFSDYKAEITVLQELKWLGKDELIDKSTYHCDVAPSGKIQV</sequence>
<evidence type="ECO:0000313" key="2">
    <source>
        <dbReference type="Proteomes" id="UP000015102"/>
    </source>
</evidence>